<feature type="compositionally biased region" description="Polar residues" evidence="1">
    <location>
        <begin position="38"/>
        <end position="63"/>
    </location>
</feature>
<evidence type="ECO:0000313" key="2">
    <source>
        <dbReference type="EMBL" id="EED13994.1"/>
    </source>
</evidence>
<name>B8MN45_TALSN</name>
<dbReference type="RefSeq" id="XP_002486232.1">
    <property type="nucleotide sequence ID" value="XM_002486187.1"/>
</dbReference>
<protein>
    <submittedName>
        <fullName evidence="2">Uncharacterized protein</fullName>
    </submittedName>
</protein>
<gene>
    <name evidence="2" type="ORF">TSTA_102240</name>
</gene>
<keyword evidence="3" id="KW-1185">Reference proteome</keyword>
<dbReference type="AlphaFoldDB" id="B8MN45"/>
<feature type="region of interest" description="Disordered" evidence="1">
    <location>
        <begin position="1"/>
        <end position="69"/>
    </location>
</feature>
<dbReference type="OrthoDB" id="4227066at2759"/>
<dbReference type="Proteomes" id="UP000001745">
    <property type="component" value="Unassembled WGS sequence"/>
</dbReference>
<feature type="compositionally biased region" description="Polar residues" evidence="1">
    <location>
        <begin position="1"/>
        <end position="13"/>
    </location>
</feature>
<organism evidence="2 3">
    <name type="scientific">Talaromyces stipitatus (strain ATCC 10500 / CBS 375.48 / QM 6759 / NRRL 1006)</name>
    <name type="common">Penicillium stipitatum</name>
    <dbReference type="NCBI Taxonomy" id="441959"/>
    <lineage>
        <taxon>Eukaryota</taxon>
        <taxon>Fungi</taxon>
        <taxon>Dikarya</taxon>
        <taxon>Ascomycota</taxon>
        <taxon>Pezizomycotina</taxon>
        <taxon>Eurotiomycetes</taxon>
        <taxon>Eurotiomycetidae</taxon>
        <taxon>Eurotiales</taxon>
        <taxon>Trichocomaceae</taxon>
        <taxon>Talaromyces</taxon>
        <taxon>Talaromyces sect. Talaromyces</taxon>
    </lineage>
</organism>
<reference evidence="3" key="1">
    <citation type="journal article" date="2015" name="Genome Announc.">
        <title>Genome sequence of the AIDS-associated pathogen Penicillium marneffei (ATCC18224) and its near taxonomic relative Talaromyces stipitatus (ATCC10500).</title>
        <authorList>
            <person name="Nierman W.C."/>
            <person name="Fedorova-Abrams N.D."/>
            <person name="Andrianopoulos A."/>
        </authorList>
    </citation>
    <scope>NUCLEOTIDE SEQUENCE [LARGE SCALE GENOMIC DNA]</scope>
    <source>
        <strain evidence="3">ATCC 10500 / CBS 375.48 / QM 6759 / NRRL 1006</strain>
    </source>
</reference>
<dbReference type="InParanoid" id="B8MN45"/>
<evidence type="ECO:0000256" key="1">
    <source>
        <dbReference type="SAM" id="MobiDB-lite"/>
    </source>
</evidence>
<proteinExistence type="predicted"/>
<dbReference type="HOGENOM" id="CLU_1788113_0_0_1"/>
<sequence>MDAKNSYPSTSLPDGSKEQEPSQPKPSESHQPPSQSSLTYTKAPSSTEASGQSVTAPTDTPHSFENEASFARQHRLALAADQQDLAHAGSWATIGRLDDIGNDSMLSPNYQAGTAVDSARRGNGLASSVVDEAVELLRASLHRKV</sequence>
<dbReference type="VEuPathDB" id="FungiDB:TSTA_102240"/>
<accession>B8MN45</accession>
<dbReference type="PhylomeDB" id="B8MN45"/>
<dbReference type="EMBL" id="EQ962658">
    <property type="protein sequence ID" value="EED13994.1"/>
    <property type="molecule type" value="Genomic_DNA"/>
</dbReference>
<feature type="compositionally biased region" description="Low complexity" evidence="1">
    <location>
        <begin position="21"/>
        <end position="37"/>
    </location>
</feature>
<evidence type="ECO:0000313" key="3">
    <source>
        <dbReference type="Proteomes" id="UP000001745"/>
    </source>
</evidence>
<dbReference type="GeneID" id="8099269"/>